<keyword evidence="2" id="KW-0694">RNA-binding</keyword>
<feature type="compositionally biased region" description="Basic and acidic residues" evidence="3">
    <location>
        <begin position="43"/>
        <end position="55"/>
    </location>
</feature>
<keyword evidence="4" id="KW-1133">Transmembrane helix</keyword>
<keyword evidence="4" id="KW-0812">Transmembrane</keyword>
<evidence type="ECO:0000256" key="1">
    <source>
        <dbReference type="ARBA" id="ARBA00022737"/>
    </source>
</evidence>
<feature type="region of interest" description="Disordered" evidence="3">
    <location>
        <begin position="35"/>
        <end position="55"/>
    </location>
</feature>
<feature type="region of interest" description="Disordered" evidence="3">
    <location>
        <begin position="466"/>
        <end position="546"/>
    </location>
</feature>
<dbReference type="EMBL" id="VXIV02001928">
    <property type="protein sequence ID" value="KAF6028652.1"/>
    <property type="molecule type" value="Genomic_DNA"/>
</dbReference>
<dbReference type="OrthoDB" id="9995375at2759"/>
<protein>
    <recommendedName>
        <fullName evidence="5">Tudor domain-containing protein</fullName>
    </recommendedName>
</protein>
<evidence type="ECO:0000313" key="7">
    <source>
        <dbReference type="Proteomes" id="UP000593567"/>
    </source>
</evidence>
<accession>A0A7J7JQL1</accession>
<dbReference type="Pfam" id="PF00013">
    <property type="entry name" value="KH_1"/>
    <property type="match status" value="2"/>
</dbReference>
<dbReference type="Pfam" id="PF00567">
    <property type="entry name" value="TUDOR"/>
    <property type="match status" value="1"/>
</dbReference>
<keyword evidence="1" id="KW-0677">Repeat</keyword>
<comment type="caution">
    <text evidence="6">The sequence shown here is derived from an EMBL/GenBank/DDBJ whole genome shotgun (WGS) entry which is preliminary data.</text>
</comment>
<dbReference type="InterPro" id="IPR002999">
    <property type="entry name" value="Tudor"/>
</dbReference>
<organism evidence="6 7">
    <name type="scientific">Bugula neritina</name>
    <name type="common">Brown bryozoan</name>
    <name type="synonym">Sertularia neritina</name>
    <dbReference type="NCBI Taxonomy" id="10212"/>
    <lineage>
        <taxon>Eukaryota</taxon>
        <taxon>Metazoa</taxon>
        <taxon>Spiralia</taxon>
        <taxon>Lophotrochozoa</taxon>
        <taxon>Bryozoa</taxon>
        <taxon>Gymnolaemata</taxon>
        <taxon>Cheilostomatida</taxon>
        <taxon>Flustrina</taxon>
        <taxon>Buguloidea</taxon>
        <taxon>Bugulidae</taxon>
        <taxon>Bugula</taxon>
    </lineage>
</organism>
<dbReference type="AlphaFoldDB" id="A0A7J7JQL1"/>
<dbReference type="InterPro" id="IPR004088">
    <property type="entry name" value="KH_dom_type_1"/>
</dbReference>
<dbReference type="InterPro" id="IPR035437">
    <property type="entry name" value="SNase_OB-fold_sf"/>
</dbReference>
<dbReference type="PANTHER" id="PTHR10288">
    <property type="entry name" value="KH DOMAIN CONTAINING RNA BINDING PROTEIN"/>
    <property type="match status" value="1"/>
</dbReference>
<dbReference type="PROSITE" id="PS50304">
    <property type="entry name" value="TUDOR"/>
    <property type="match status" value="1"/>
</dbReference>
<dbReference type="SMART" id="SM00322">
    <property type="entry name" value="KH"/>
    <property type="match status" value="2"/>
</dbReference>
<evidence type="ECO:0000313" key="6">
    <source>
        <dbReference type="EMBL" id="KAF6028652.1"/>
    </source>
</evidence>
<reference evidence="6" key="1">
    <citation type="submission" date="2020-06" db="EMBL/GenBank/DDBJ databases">
        <title>Draft genome of Bugula neritina, a colonial animal packing powerful symbionts and potential medicines.</title>
        <authorList>
            <person name="Rayko M."/>
        </authorList>
    </citation>
    <scope>NUCLEOTIDE SEQUENCE [LARGE SCALE GENOMIC DNA]</scope>
    <source>
        <strain evidence="6">Kwan_BN1</strain>
    </source>
</reference>
<feature type="domain" description="Tudor" evidence="5">
    <location>
        <begin position="258"/>
        <end position="323"/>
    </location>
</feature>
<dbReference type="SUPFAM" id="SSF63748">
    <property type="entry name" value="Tudor/PWWP/MBT"/>
    <property type="match status" value="1"/>
</dbReference>
<evidence type="ECO:0000259" key="5">
    <source>
        <dbReference type="PROSITE" id="PS50304"/>
    </source>
</evidence>
<dbReference type="CDD" id="cd00105">
    <property type="entry name" value="KH-I"/>
    <property type="match status" value="1"/>
</dbReference>
<dbReference type="PROSITE" id="PS50084">
    <property type="entry name" value="KH_TYPE_1"/>
    <property type="match status" value="2"/>
</dbReference>
<feature type="region of interest" description="Disordered" evidence="3">
    <location>
        <begin position="421"/>
        <end position="450"/>
    </location>
</feature>
<keyword evidence="4" id="KW-0472">Membrane</keyword>
<evidence type="ECO:0000256" key="2">
    <source>
        <dbReference type="PROSITE-ProRule" id="PRU00117"/>
    </source>
</evidence>
<feature type="transmembrane region" description="Helical" evidence="4">
    <location>
        <begin position="6"/>
        <end position="27"/>
    </location>
</feature>
<dbReference type="Proteomes" id="UP000593567">
    <property type="component" value="Unassembled WGS sequence"/>
</dbReference>
<proteinExistence type="predicted"/>
<dbReference type="SUPFAM" id="SSF54791">
    <property type="entry name" value="Eukaryotic type KH-domain (KH-domain type I)"/>
    <property type="match status" value="2"/>
</dbReference>
<dbReference type="GO" id="GO:0005739">
    <property type="term" value="C:mitochondrion"/>
    <property type="evidence" value="ECO:0007669"/>
    <property type="project" value="UniProtKB-ARBA"/>
</dbReference>
<dbReference type="InterPro" id="IPR004087">
    <property type="entry name" value="KH_dom"/>
</dbReference>
<dbReference type="GO" id="GO:0003723">
    <property type="term" value="F:RNA binding"/>
    <property type="evidence" value="ECO:0007669"/>
    <property type="project" value="UniProtKB-UniRule"/>
</dbReference>
<feature type="compositionally biased region" description="Polar residues" evidence="3">
    <location>
        <begin position="523"/>
        <end position="538"/>
    </location>
</feature>
<dbReference type="Gene3D" id="3.30.1370.10">
    <property type="entry name" value="K Homology domain, type 1"/>
    <property type="match status" value="2"/>
</dbReference>
<feature type="compositionally biased region" description="Low complexity" evidence="3">
    <location>
        <begin position="429"/>
        <end position="448"/>
    </location>
</feature>
<evidence type="ECO:0000256" key="3">
    <source>
        <dbReference type="SAM" id="MobiDB-lite"/>
    </source>
</evidence>
<feature type="compositionally biased region" description="Low complexity" evidence="3">
    <location>
        <begin position="476"/>
        <end position="491"/>
    </location>
</feature>
<dbReference type="Gene3D" id="2.40.50.90">
    <property type="match status" value="1"/>
</dbReference>
<feature type="compositionally biased region" description="Polar residues" evidence="3">
    <location>
        <begin position="492"/>
        <end position="515"/>
    </location>
</feature>
<keyword evidence="7" id="KW-1185">Reference proteome</keyword>
<name>A0A7J7JQL1_BUGNE</name>
<gene>
    <name evidence="6" type="ORF">EB796_013022</name>
</gene>
<evidence type="ECO:0000256" key="4">
    <source>
        <dbReference type="SAM" id="Phobius"/>
    </source>
</evidence>
<dbReference type="Gene3D" id="2.30.30.140">
    <property type="match status" value="1"/>
</dbReference>
<dbReference type="InterPro" id="IPR036612">
    <property type="entry name" value="KH_dom_type_1_sf"/>
</dbReference>
<dbReference type="SMART" id="SM00333">
    <property type="entry name" value="TUDOR"/>
    <property type="match status" value="1"/>
</dbReference>
<sequence length="546" mass="59426">MPSTSFSVAVTAALTGVSLGVLIYVIYRKSIANQAANNRRKDRSSGTHGDGKTDDVVTSEGFTAIKLTVPKEMVGVIIGRQGANIKQIQSETKTKIDFSKQTEEGPERTITIRGSEKGTQDAELKILHIVYGQPNKDVYVLSVPRGSLGFIIGKGGETIKKVQHNSKCHVKVNSDEKSTSDVSDITITGIPDDIPTAVNLINELVSEWQAKQEKRQLSSKSRRPVTRKPRLAAPLFPGRLIDRRYRQGFFTDDVETRRPAVGTTVAARNSTDSQWYRGKISAYDDEDPDAVAVDIYYVDYGDSCWCPLENCSIQLLRPEFYDLPAQALECYTELAVSKDVPSEWSESICDYFETLCHVGSWKVIMASRISFKAKSHDHQDGVLPVISIIDTNSEVDINISERILAALSQEIGSATLLKSFTDQSSGPADQCSSPGDQSSGPGDQSSGPAHRDKIEQLITQQDSETNQTNYFNDPLGQPSGPAGQPSGPAGQFSNSANQLNGLSGQSNGPADSLSTRLPHLPSDSVTQSASPASRFLQSDSEEDDWD</sequence>